<sequence>MAAGGYSVVPEALRSHGSHLDGLVDRLNTAVDAARIASMSEDSYGLLCAFLPPIINPVEEKAADALAAAVEGVSTLADGARDTATAYDDQETAHQDTMTALRTQALGGAS</sequence>
<organism evidence="1 2">
    <name type="scientific">Goodfellowiella coeruleoviolacea</name>
    <dbReference type="NCBI Taxonomy" id="334858"/>
    <lineage>
        <taxon>Bacteria</taxon>
        <taxon>Bacillati</taxon>
        <taxon>Actinomycetota</taxon>
        <taxon>Actinomycetes</taxon>
        <taxon>Pseudonocardiales</taxon>
        <taxon>Pseudonocardiaceae</taxon>
        <taxon>Goodfellowiella</taxon>
    </lineage>
</organism>
<proteinExistence type="predicted"/>
<comment type="caution">
    <text evidence="1">The sequence shown here is derived from an EMBL/GenBank/DDBJ whole genome shotgun (WGS) entry which is preliminary data.</text>
</comment>
<dbReference type="Proteomes" id="UP001206128">
    <property type="component" value="Unassembled WGS sequence"/>
</dbReference>
<dbReference type="Pfam" id="PF10824">
    <property type="entry name" value="T7SS_ESX_EspC"/>
    <property type="match status" value="1"/>
</dbReference>
<gene>
    <name evidence="1" type="ORF">LX83_004325</name>
</gene>
<dbReference type="GO" id="GO:0009306">
    <property type="term" value="P:protein secretion"/>
    <property type="evidence" value="ECO:0007669"/>
    <property type="project" value="InterPro"/>
</dbReference>
<evidence type="ECO:0000313" key="1">
    <source>
        <dbReference type="EMBL" id="MCP2167452.1"/>
    </source>
</evidence>
<accession>A0AAE3KI06</accession>
<keyword evidence="2" id="KW-1185">Reference proteome</keyword>
<dbReference type="RefSeq" id="WP_253774354.1">
    <property type="nucleotide sequence ID" value="NZ_JAMTCK010000010.1"/>
</dbReference>
<dbReference type="InterPro" id="IPR022536">
    <property type="entry name" value="EspC"/>
</dbReference>
<name>A0AAE3KI06_9PSEU</name>
<evidence type="ECO:0000313" key="2">
    <source>
        <dbReference type="Proteomes" id="UP001206128"/>
    </source>
</evidence>
<reference evidence="1" key="1">
    <citation type="submission" date="2022-06" db="EMBL/GenBank/DDBJ databases">
        <title>Genomic Encyclopedia of Archaeal and Bacterial Type Strains, Phase II (KMG-II): from individual species to whole genera.</title>
        <authorList>
            <person name="Goeker M."/>
        </authorList>
    </citation>
    <scope>NUCLEOTIDE SEQUENCE</scope>
    <source>
        <strain evidence="1">DSM 43935</strain>
    </source>
</reference>
<dbReference type="AlphaFoldDB" id="A0AAE3KI06"/>
<protein>
    <submittedName>
        <fullName evidence="1">Excreted virulence factor EspC, type VII ESX diderm</fullName>
    </submittedName>
</protein>
<dbReference type="EMBL" id="JAMTCK010000010">
    <property type="protein sequence ID" value="MCP2167452.1"/>
    <property type="molecule type" value="Genomic_DNA"/>
</dbReference>